<dbReference type="OMA" id="RVVTTWF"/>
<name>A0A9J6GBW1_HAELO</name>
<dbReference type="Proteomes" id="UP000821853">
    <property type="component" value="Chromosome 4"/>
</dbReference>
<dbReference type="Pfam" id="PF07690">
    <property type="entry name" value="MFS_1"/>
    <property type="match status" value="1"/>
</dbReference>
<evidence type="ECO:0000256" key="24">
    <source>
        <dbReference type="ARBA" id="ARBA00081195"/>
    </source>
</evidence>
<dbReference type="InterPro" id="IPR020846">
    <property type="entry name" value="MFS_dom"/>
</dbReference>
<dbReference type="GO" id="GO:0030672">
    <property type="term" value="C:synaptic vesicle membrane"/>
    <property type="evidence" value="ECO:0007669"/>
    <property type="project" value="UniProtKB-SubCell"/>
</dbReference>
<evidence type="ECO:0000256" key="19">
    <source>
        <dbReference type="ARBA" id="ARBA00051447"/>
    </source>
</evidence>
<dbReference type="FunFam" id="1.20.1250.20:FF:000067">
    <property type="entry name" value="sialin isoform X2"/>
    <property type="match status" value="1"/>
</dbReference>
<organism evidence="29 30">
    <name type="scientific">Haemaphysalis longicornis</name>
    <name type="common">Bush tick</name>
    <dbReference type="NCBI Taxonomy" id="44386"/>
    <lineage>
        <taxon>Eukaryota</taxon>
        <taxon>Metazoa</taxon>
        <taxon>Ecdysozoa</taxon>
        <taxon>Arthropoda</taxon>
        <taxon>Chelicerata</taxon>
        <taxon>Arachnida</taxon>
        <taxon>Acari</taxon>
        <taxon>Parasitiformes</taxon>
        <taxon>Ixodida</taxon>
        <taxon>Ixodoidea</taxon>
        <taxon>Ixodidae</taxon>
        <taxon>Haemaphysalinae</taxon>
        <taxon>Haemaphysalis</taxon>
    </lineage>
</organism>
<comment type="catalytic activity">
    <reaction evidence="20">
        <text>D-glucuronate(out) + H(+)(out) = D-glucuronate(in) + H(+)(in)</text>
        <dbReference type="Rhea" id="RHEA:72591"/>
        <dbReference type="ChEBI" id="CHEBI:15378"/>
        <dbReference type="ChEBI" id="CHEBI:58720"/>
    </reaction>
    <physiologicalReaction direction="left-to-right" evidence="20">
        <dbReference type="Rhea" id="RHEA:72592"/>
    </physiologicalReaction>
</comment>
<accession>A0A9J6GBW1</accession>
<dbReference type="VEuPathDB" id="VectorBase:HLOH_043609"/>
<evidence type="ECO:0000256" key="12">
    <source>
        <dbReference type="ARBA" id="ARBA00023180"/>
    </source>
</evidence>
<evidence type="ECO:0000256" key="27">
    <source>
        <dbReference type="SAM" id="Phobius"/>
    </source>
</evidence>
<evidence type="ECO:0000256" key="2">
    <source>
        <dbReference type="ARBA" id="ARBA00004554"/>
    </source>
</evidence>
<dbReference type="PROSITE" id="PS50850">
    <property type="entry name" value="MFS"/>
    <property type="match status" value="1"/>
</dbReference>
<sequence length="599" mass="65893">MPIKMPVRLQTGGDIYLGPACVKQRAIALWPAFAGRYREDPQALLRVPDVLQRLRASRSRRCVPVTASHSPVDRRRGCGGRRFRWRRIYDGVRTRHVLALMGFLGFVNVYALRVNLSVALVAMVNHTAILSNNTPTSGEECRADFANGTREKMQDGTFVWNEYEQGIILGAFFYGYVVTQIPGGRLAERFGAKWLYGVGVLFTALLTLLTPAAASWSIYAFIVLRVMMGLGEGVTFPAMHAMIARWLPKDERSLLSTIIYSGGQIGTVVAMPVSGMLCDSTFLGGWPAAFYVFGLIGVVWFVFWALLVYNTPQEHPRISDEERIYIETNQGEEQTREKLPIPWRAVLTSVPFWALMVTHFGQNWGFYTLLTELPSYLKNILHFDIKKNGFASALPYLIGTFSSWGAGFLADHVRRKDLFSTSIIRKFFNSVSFFGTAVCMFAVTFAGCDKILNVALLTVAMGLNAFAFSGYMVTHVDMSPDFAGTLMGMTNAFANLAGFLAPLAVGSLTNNNETIAQWSIVFYIAASVYILTGVIFVLFGSAELQPWGLYAQTCGGNFAGPLGTLGTGNLAAGAPYQAAQDDGTPESPKSDDAFPTEAY</sequence>
<evidence type="ECO:0000256" key="18">
    <source>
        <dbReference type="ARBA" id="ARBA00051403"/>
    </source>
</evidence>
<evidence type="ECO:0000313" key="29">
    <source>
        <dbReference type="EMBL" id="KAH9372683.1"/>
    </source>
</evidence>
<proteinExistence type="predicted"/>
<evidence type="ECO:0000256" key="14">
    <source>
        <dbReference type="ARBA" id="ARBA00023329"/>
    </source>
</evidence>
<evidence type="ECO:0000259" key="28">
    <source>
        <dbReference type="PROSITE" id="PS50850"/>
    </source>
</evidence>
<feature type="transmembrane region" description="Helical" evidence="27">
    <location>
        <begin position="451"/>
        <end position="474"/>
    </location>
</feature>
<dbReference type="GO" id="GO:0015293">
    <property type="term" value="F:symporter activity"/>
    <property type="evidence" value="ECO:0007669"/>
    <property type="project" value="UniProtKB-KW"/>
</dbReference>
<dbReference type="GO" id="GO:0006820">
    <property type="term" value="P:monoatomic anion transport"/>
    <property type="evidence" value="ECO:0007669"/>
    <property type="project" value="TreeGrafter"/>
</dbReference>
<comment type="subcellular location">
    <subcellularLocation>
        <location evidence="2">Basolateral cell membrane</location>
        <topology evidence="2">Multi-pass membrane protein</topology>
    </subcellularLocation>
    <subcellularLocation>
        <location evidence="3">Cytoplasmic vesicle</location>
        <location evidence="3">Secretory vesicle membrane</location>
        <topology evidence="3">Multi-pass membrane protein</topology>
    </subcellularLocation>
    <subcellularLocation>
        <location evidence="1">Cytoplasmic vesicle</location>
        <location evidence="1">Secretory vesicle</location>
        <location evidence="1">Synaptic vesicle membrane</location>
    </subcellularLocation>
    <subcellularLocation>
        <location evidence="4">Lysosome membrane</location>
    </subcellularLocation>
</comment>
<gene>
    <name evidence="29" type="ORF">HPB48_009141</name>
</gene>
<dbReference type="SUPFAM" id="SSF103473">
    <property type="entry name" value="MFS general substrate transporter"/>
    <property type="match status" value="1"/>
</dbReference>
<comment type="catalytic activity">
    <reaction evidence="16">
        <text>L-aspartate(out) = L-aspartate(in)</text>
        <dbReference type="Rhea" id="RHEA:66332"/>
        <dbReference type="ChEBI" id="CHEBI:29991"/>
    </reaction>
    <physiologicalReaction direction="left-to-right" evidence="16">
        <dbReference type="Rhea" id="RHEA:66333"/>
    </physiologicalReaction>
</comment>
<keyword evidence="9 27" id="KW-1133">Transmembrane helix</keyword>
<reference evidence="29 30" key="1">
    <citation type="journal article" date="2020" name="Cell">
        <title>Large-Scale Comparative Analyses of Tick Genomes Elucidate Their Genetic Diversity and Vector Capacities.</title>
        <authorList>
            <consortium name="Tick Genome and Microbiome Consortium (TIGMIC)"/>
            <person name="Jia N."/>
            <person name="Wang J."/>
            <person name="Shi W."/>
            <person name="Du L."/>
            <person name="Sun Y."/>
            <person name="Zhan W."/>
            <person name="Jiang J.F."/>
            <person name="Wang Q."/>
            <person name="Zhang B."/>
            <person name="Ji P."/>
            <person name="Bell-Sakyi L."/>
            <person name="Cui X.M."/>
            <person name="Yuan T.T."/>
            <person name="Jiang B.G."/>
            <person name="Yang W.F."/>
            <person name="Lam T.T."/>
            <person name="Chang Q.C."/>
            <person name="Ding S.J."/>
            <person name="Wang X.J."/>
            <person name="Zhu J.G."/>
            <person name="Ruan X.D."/>
            <person name="Zhao L."/>
            <person name="Wei J.T."/>
            <person name="Ye R.Z."/>
            <person name="Que T.C."/>
            <person name="Du C.H."/>
            <person name="Zhou Y.H."/>
            <person name="Cheng J.X."/>
            <person name="Dai P.F."/>
            <person name="Guo W.B."/>
            <person name="Han X.H."/>
            <person name="Huang E.J."/>
            <person name="Li L.F."/>
            <person name="Wei W."/>
            <person name="Gao Y.C."/>
            <person name="Liu J.Z."/>
            <person name="Shao H.Z."/>
            <person name="Wang X."/>
            <person name="Wang C.C."/>
            <person name="Yang T.C."/>
            <person name="Huo Q.B."/>
            <person name="Li W."/>
            <person name="Chen H.Y."/>
            <person name="Chen S.E."/>
            <person name="Zhou L.G."/>
            <person name="Ni X.B."/>
            <person name="Tian J.H."/>
            <person name="Sheng Y."/>
            <person name="Liu T."/>
            <person name="Pan Y.S."/>
            <person name="Xia L.Y."/>
            <person name="Li J."/>
            <person name="Zhao F."/>
            <person name="Cao W.C."/>
        </authorList>
    </citation>
    <scope>NUCLEOTIDE SEQUENCE [LARGE SCALE GENOMIC DNA]</scope>
    <source>
        <strain evidence="29">HaeL-2018</strain>
    </source>
</reference>
<feature type="domain" description="Major facilitator superfamily (MFS) profile" evidence="28">
    <location>
        <begin position="94"/>
        <end position="544"/>
    </location>
</feature>
<feature type="region of interest" description="Disordered" evidence="26">
    <location>
        <begin position="575"/>
        <end position="599"/>
    </location>
</feature>
<keyword evidence="10" id="KW-0770">Synapse</keyword>
<dbReference type="Gene3D" id="1.20.1250.20">
    <property type="entry name" value="MFS general substrate transporter like domains"/>
    <property type="match status" value="2"/>
</dbReference>
<comment type="catalytic activity">
    <reaction evidence="19">
        <text>L-glutamate(out) = L-glutamate(in)</text>
        <dbReference type="Rhea" id="RHEA:66336"/>
        <dbReference type="ChEBI" id="CHEBI:29985"/>
    </reaction>
    <physiologicalReaction direction="left-to-right" evidence="19">
        <dbReference type="Rhea" id="RHEA:66337"/>
    </physiologicalReaction>
</comment>
<evidence type="ECO:0000256" key="25">
    <source>
        <dbReference type="ARBA" id="ARBA00081925"/>
    </source>
</evidence>
<feature type="transmembrane region" description="Helical" evidence="27">
    <location>
        <begin position="486"/>
        <end position="508"/>
    </location>
</feature>
<dbReference type="FunFam" id="1.20.1250.20:FF:000003">
    <property type="entry name" value="Solute carrier family 17 member 3"/>
    <property type="match status" value="1"/>
</dbReference>
<evidence type="ECO:0000313" key="30">
    <source>
        <dbReference type="Proteomes" id="UP000821853"/>
    </source>
</evidence>
<feature type="transmembrane region" description="Helical" evidence="27">
    <location>
        <begin position="254"/>
        <end position="277"/>
    </location>
</feature>
<dbReference type="GO" id="GO:0016323">
    <property type="term" value="C:basolateral plasma membrane"/>
    <property type="evidence" value="ECO:0007669"/>
    <property type="project" value="UniProtKB-SubCell"/>
</dbReference>
<keyword evidence="13" id="KW-0458">Lysosome</keyword>
<evidence type="ECO:0000256" key="21">
    <source>
        <dbReference type="ARBA" id="ARBA00056891"/>
    </source>
</evidence>
<keyword evidence="11 27" id="KW-0472">Membrane</keyword>
<comment type="catalytic activity">
    <reaction evidence="18">
        <text>N-acetyl-L-aspartyl-L-glutamate(out) = N-acetyl-L-aspartyl-L-glutamate(in)</text>
        <dbReference type="Rhea" id="RHEA:72599"/>
        <dbReference type="ChEBI" id="CHEBI:76931"/>
    </reaction>
    <physiologicalReaction direction="left-to-right" evidence="18">
        <dbReference type="Rhea" id="RHEA:72600"/>
    </physiologicalReaction>
</comment>
<feature type="transmembrane region" description="Helical" evidence="27">
    <location>
        <begin position="167"/>
        <end position="187"/>
    </location>
</feature>
<dbReference type="InterPro" id="IPR011701">
    <property type="entry name" value="MFS"/>
</dbReference>
<evidence type="ECO:0000256" key="13">
    <source>
        <dbReference type="ARBA" id="ARBA00023228"/>
    </source>
</evidence>
<dbReference type="PANTHER" id="PTHR11662">
    <property type="entry name" value="SOLUTE CARRIER FAMILY 17"/>
    <property type="match status" value="1"/>
</dbReference>
<evidence type="ECO:0000256" key="15">
    <source>
        <dbReference type="ARBA" id="ARBA00050101"/>
    </source>
</evidence>
<keyword evidence="5" id="KW-0813">Transport</keyword>
<dbReference type="EMBL" id="JABSTR010000006">
    <property type="protein sequence ID" value="KAH9372683.1"/>
    <property type="molecule type" value="Genomic_DNA"/>
</dbReference>
<protein>
    <recommendedName>
        <fullName evidence="22">Sialin</fullName>
    </recommendedName>
    <alternativeName>
        <fullName evidence="25">H(+)/nitrate cotransporter</fullName>
    </alternativeName>
    <alternativeName>
        <fullName evidence="23">H(+)/sialic acid cotransporter</fullName>
    </alternativeName>
    <alternativeName>
        <fullName evidence="24">Vesicular excitatory amino acid transporter</fullName>
    </alternativeName>
</protein>
<feature type="transmembrane region" description="Helical" evidence="27">
    <location>
        <begin position="390"/>
        <end position="411"/>
    </location>
</feature>
<evidence type="ECO:0000256" key="16">
    <source>
        <dbReference type="ARBA" id="ARBA00050554"/>
    </source>
</evidence>
<evidence type="ECO:0000256" key="22">
    <source>
        <dbReference type="ARBA" id="ARBA00069713"/>
    </source>
</evidence>
<feature type="transmembrane region" description="Helical" evidence="27">
    <location>
        <begin position="289"/>
        <end position="309"/>
    </location>
</feature>
<dbReference type="AlphaFoldDB" id="A0A9J6GBW1"/>
<dbReference type="GO" id="GO:0005765">
    <property type="term" value="C:lysosomal membrane"/>
    <property type="evidence" value="ECO:0007669"/>
    <property type="project" value="UniProtKB-SubCell"/>
</dbReference>
<evidence type="ECO:0000256" key="11">
    <source>
        <dbReference type="ARBA" id="ARBA00023136"/>
    </source>
</evidence>
<evidence type="ECO:0000256" key="9">
    <source>
        <dbReference type="ARBA" id="ARBA00022989"/>
    </source>
</evidence>
<keyword evidence="14" id="KW-0968">Cytoplasmic vesicle</keyword>
<evidence type="ECO:0000256" key="4">
    <source>
        <dbReference type="ARBA" id="ARBA00004656"/>
    </source>
</evidence>
<evidence type="ECO:0000256" key="5">
    <source>
        <dbReference type="ARBA" id="ARBA00022448"/>
    </source>
</evidence>
<feature type="transmembrane region" description="Helical" evidence="27">
    <location>
        <begin position="97"/>
        <end position="124"/>
    </location>
</feature>
<comment type="function">
    <text evidence="21">Receptor for CM101, a polysaccharide produced by group B Streptococcus with antipathoangiogenic properties.</text>
</comment>
<evidence type="ECO:0000256" key="10">
    <source>
        <dbReference type="ARBA" id="ARBA00023018"/>
    </source>
</evidence>
<feature type="transmembrane region" description="Helical" evidence="27">
    <location>
        <begin position="194"/>
        <end position="212"/>
    </location>
</feature>
<evidence type="ECO:0000256" key="26">
    <source>
        <dbReference type="SAM" id="MobiDB-lite"/>
    </source>
</evidence>
<evidence type="ECO:0000256" key="7">
    <source>
        <dbReference type="ARBA" id="ARBA00022692"/>
    </source>
</evidence>
<dbReference type="InterPro" id="IPR036259">
    <property type="entry name" value="MFS_trans_sf"/>
</dbReference>
<comment type="catalytic activity">
    <reaction evidence="17">
        <text>N-acetylneuraminate(in) + H(+)(in) = N-acetylneuraminate(out) + H(+)(out)</text>
        <dbReference type="Rhea" id="RHEA:28987"/>
        <dbReference type="ChEBI" id="CHEBI:15378"/>
        <dbReference type="ChEBI" id="CHEBI:35418"/>
    </reaction>
    <physiologicalReaction direction="right-to-left" evidence="17">
        <dbReference type="Rhea" id="RHEA:28989"/>
    </physiologicalReaction>
</comment>
<feature type="transmembrane region" description="Helical" evidence="27">
    <location>
        <begin position="423"/>
        <end position="445"/>
    </location>
</feature>
<evidence type="ECO:0000256" key="3">
    <source>
        <dbReference type="ARBA" id="ARBA00004638"/>
    </source>
</evidence>
<dbReference type="PANTHER" id="PTHR11662:SF399">
    <property type="entry name" value="FI19708P1-RELATED"/>
    <property type="match status" value="1"/>
</dbReference>
<keyword evidence="8" id="KW-0769">Symport</keyword>
<evidence type="ECO:0000256" key="1">
    <source>
        <dbReference type="ARBA" id="ARBA00004432"/>
    </source>
</evidence>
<feature type="transmembrane region" description="Helical" evidence="27">
    <location>
        <begin position="520"/>
        <end position="539"/>
    </location>
</feature>
<dbReference type="GO" id="GO:0046942">
    <property type="term" value="P:carboxylic acid transport"/>
    <property type="evidence" value="ECO:0007669"/>
    <property type="project" value="UniProtKB-ARBA"/>
</dbReference>
<keyword evidence="7 27" id="KW-0812">Transmembrane</keyword>
<dbReference type="OrthoDB" id="2985014at2759"/>
<dbReference type="InterPro" id="IPR050382">
    <property type="entry name" value="MFS_Na/Anion_cotransporter"/>
</dbReference>
<feature type="transmembrane region" description="Helical" evidence="27">
    <location>
        <begin position="218"/>
        <end position="242"/>
    </location>
</feature>
<dbReference type="CDD" id="cd17318">
    <property type="entry name" value="MFS_SLC17"/>
    <property type="match status" value="1"/>
</dbReference>
<evidence type="ECO:0000256" key="20">
    <source>
        <dbReference type="ARBA" id="ARBA00051612"/>
    </source>
</evidence>
<keyword evidence="30" id="KW-1185">Reference proteome</keyword>
<evidence type="ECO:0000256" key="8">
    <source>
        <dbReference type="ARBA" id="ARBA00022847"/>
    </source>
</evidence>
<keyword evidence="12" id="KW-0325">Glycoprotein</keyword>
<evidence type="ECO:0000256" key="6">
    <source>
        <dbReference type="ARBA" id="ARBA00022475"/>
    </source>
</evidence>
<comment type="caution">
    <text evidence="29">The sequence shown here is derived from an EMBL/GenBank/DDBJ whole genome shotgun (WGS) entry which is preliminary data.</text>
</comment>
<comment type="catalytic activity">
    <reaction evidence="15">
        <text>2 nitrate(out) + H(+)(out) = 2 nitrate(in) + H(+)(in)</text>
        <dbReference type="Rhea" id="RHEA:71539"/>
        <dbReference type="ChEBI" id="CHEBI:15378"/>
        <dbReference type="ChEBI" id="CHEBI:17632"/>
    </reaction>
    <physiologicalReaction direction="left-to-right" evidence="15">
        <dbReference type="Rhea" id="RHEA:71540"/>
    </physiologicalReaction>
</comment>
<keyword evidence="6" id="KW-1003">Cell membrane</keyword>
<evidence type="ECO:0000256" key="23">
    <source>
        <dbReference type="ARBA" id="ARBA00080244"/>
    </source>
</evidence>
<evidence type="ECO:0000256" key="17">
    <source>
        <dbReference type="ARBA" id="ARBA00050625"/>
    </source>
</evidence>